<evidence type="ECO:0000256" key="1">
    <source>
        <dbReference type="SAM" id="Phobius"/>
    </source>
</evidence>
<comment type="caution">
    <text evidence="2">The sequence shown here is derived from an EMBL/GenBank/DDBJ whole genome shotgun (WGS) entry which is preliminary data.</text>
</comment>
<organism evidence="2 3">
    <name type="scientific">Paenibacillus aceris</name>
    <dbReference type="NCBI Taxonomy" id="869555"/>
    <lineage>
        <taxon>Bacteria</taxon>
        <taxon>Bacillati</taxon>
        <taxon>Bacillota</taxon>
        <taxon>Bacilli</taxon>
        <taxon>Bacillales</taxon>
        <taxon>Paenibacillaceae</taxon>
        <taxon>Paenibacillus</taxon>
    </lineage>
</organism>
<keyword evidence="1" id="KW-1133">Transmembrane helix</keyword>
<evidence type="ECO:0000313" key="3">
    <source>
        <dbReference type="Proteomes" id="UP001519344"/>
    </source>
</evidence>
<feature type="transmembrane region" description="Helical" evidence="1">
    <location>
        <begin position="62"/>
        <end position="88"/>
    </location>
</feature>
<protein>
    <submittedName>
        <fullName evidence="2">Uncharacterized protein</fullName>
    </submittedName>
</protein>
<reference evidence="2 3" key="1">
    <citation type="submission" date="2021-03" db="EMBL/GenBank/DDBJ databases">
        <title>Genomic Encyclopedia of Type Strains, Phase IV (KMG-IV): sequencing the most valuable type-strain genomes for metagenomic binning, comparative biology and taxonomic classification.</title>
        <authorList>
            <person name="Goeker M."/>
        </authorList>
    </citation>
    <scope>NUCLEOTIDE SEQUENCE [LARGE SCALE GENOMIC DNA]</scope>
    <source>
        <strain evidence="2 3">DSM 24950</strain>
    </source>
</reference>
<keyword evidence="3" id="KW-1185">Reference proteome</keyword>
<dbReference type="RefSeq" id="WP_167065804.1">
    <property type="nucleotide sequence ID" value="NZ_JAAOZR010000044.1"/>
</dbReference>
<dbReference type="EMBL" id="JAGGKV010000020">
    <property type="protein sequence ID" value="MBP1966259.1"/>
    <property type="molecule type" value="Genomic_DNA"/>
</dbReference>
<keyword evidence="1" id="KW-0812">Transmembrane</keyword>
<sequence length="89" mass="10264">MPLLKDSNNFREIQDIHRQIWDSLQDHDETYAKSVLHQCLQSLDNKPASFLTILSGYLKSPLIWFSVLTGILIVPLLGYLLLWILVLAE</sequence>
<name>A0ABS4I5R8_9BACL</name>
<gene>
    <name evidence="2" type="ORF">J2Z65_005518</name>
</gene>
<keyword evidence="1" id="KW-0472">Membrane</keyword>
<evidence type="ECO:0000313" key="2">
    <source>
        <dbReference type="EMBL" id="MBP1966259.1"/>
    </source>
</evidence>
<accession>A0ABS4I5R8</accession>
<dbReference type="Proteomes" id="UP001519344">
    <property type="component" value="Unassembled WGS sequence"/>
</dbReference>
<proteinExistence type="predicted"/>